<dbReference type="EMBL" id="HG792018">
    <property type="protein sequence ID" value="CDM35756.1"/>
    <property type="molecule type" value="Genomic_DNA"/>
</dbReference>
<accession>W6QIE0</accession>
<protein>
    <submittedName>
        <fullName evidence="1">Genomic scaffold, ProqFM164S04</fullName>
    </submittedName>
</protein>
<proteinExistence type="predicted"/>
<dbReference type="Proteomes" id="UP000030686">
    <property type="component" value="Unassembled WGS sequence"/>
</dbReference>
<organism evidence="1 2">
    <name type="scientific">Penicillium roqueforti (strain FM164)</name>
    <dbReference type="NCBI Taxonomy" id="1365484"/>
    <lineage>
        <taxon>Eukaryota</taxon>
        <taxon>Fungi</taxon>
        <taxon>Dikarya</taxon>
        <taxon>Ascomycota</taxon>
        <taxon>Pezizomycotina</taxon>
        <taxon>Eurotiomycetes</taxon>
        <taxon>Eurotiomycetidae</taxon>
        <taxon>Eurotiales</taxon>
        <taxon>Aspergillaceae</taxon>
        <taxon>Penicillium</taxon>
    </lineage>
</organism>
<gene>
    <name evidence="1" type="ORF">PROQFM164_S04g000637</name>
</gene>
<name>W6QIE0_PENRF</name>
<dbReference type="AlphaFoldDB" id="W6QIE0"/>
<keyword evidence="2" id="KW-1185">Reference proteome</keyword>
<sequence length="49" mass="5675">MSHRGKGYRRARPPPRFKEYKAQLNATQGILCPDCRQFKLRSHGCDPVC</sequence>
<evidence type="ECO:0000313" key="1">
    <source>
        <dbReference type="EMBL" id="CDM35756.1"/>
    </source>
</evidence>
<reference evidence="1" key="1">
    <citation type="journal article" date="2014" name="Nat. Commun.">
        <title>Multiple recent horizontal transfers of a large genomic region in cheese making fungi.</title>
        <authorList>
            <person name="Cheeseman K."/>
            <person name="Ropars J."/>
            <person name="Renault P."/>
            <person name="Dupont J."/>
            <person name="Gouzy J."/>
            <person name="Branca A."/>
            <person name="Abraham A.L."/>
            <person name="Ceppi M."/>
            <person name="Conseiller E."/>
            <person name="Debuchy R."/>
            <person name="Malagnac F."/>
            <person name="Goarin A."/>
            <person name="Silar P."/>
            <person name="Lacoste S."/>
            <person name="Sallet E."/>
            <person name="Bensimon A."/>
            <person name="Giraud T."/>
            <person name="Brygoo Y."/>
        </authorList>
    </citation>
    <scope>NUCLEOTIDE SEQUENCE [LARGE SCALE GENOMIC DNA]</scope>
    <source>
        <strain evidence="1">FM164</strain>
    </source>
</reference>
<evidence type="ECO:0000313" key="2">
    <source>
        <dbReference type="Proteomes" id="UP000030686"/>
    </source>
</evidence>